<dbReference type="EMBL" id="AP021861">
    <property type="protein sequence ID" value="BBO30739.1"/>
    <property type="molecule type" value="Genomic_DNA"/>
</dbReference>
<dbReference type="PANTHER" id="PTHR43037">
    <property type="entry name" value="UNNAMED PRODUCT-RELATED"/>
    <property type="match status" value="1"/>
</dbReference>
<feature type="signal peptide" evidence="3">
    <location>
        <begin position="1"/>
        <end position="23"/>
    </location>
</feature>
<evidence type="ECO:0000313" key="5">
    <source>
        <dbReference type="EMBL" id="BBO30739.1"/>
    </source>
</evidence>
<dbReference type="RefSeq" id="WP_152101761.1">
    <property type="nucleotide sequence ID" value="NZ_AP021861.1"/>
</dbReference>
<evidence type="ECO:0000259" key="4">
    <source>
        <dbReference type="Pfam" id="PF07589"/>
    </source>
</evidence>
<dbReference type="InterPro" id="IPR050955">
    <property type="entry name" value="Plant_Biomass_Hydrol_Est"/>
</dbReference>
<dbReference type="InterPro" id="IPR029058">
    <property type="entry name" value="AB_hydrolase_fold"/>
</dbReference>
<dbReference type="Proteomes" id="UP000326837">
    <property type="component" value="Chromosome"/>
</dbReference>
<dbReference type="KEGG" id="lpav:PLANPX_0351"/>
<organism evidence="5 6">
    <name type="scientific">Lacipirellula parvula</name>
    <dbReference type="NCBI Taxonomy" id="2650471"/>
    <lineage>
        <taxon>Bacteria</taxon>
        <taxon>Pseudomonadati</taxon>
        <taxon>Planctomycetota</taxon>
        <taxon>Planctomycetia</taxon>
        <taxon>Pirellulales</taxon>
        <taxon>Lacipirellulaceae</taxon>
        <taxon>Lacipirellula</taxon>
    </lineage>
</organism>
<feature type="domain" description="Ice-binding protein C-terminal" evidence="4">
    <location>
        <begin position="290"/>
        <end position="312"/>
    </location>
</feature>
<gene>
    <name evidence="5" type="ORF">PLANPX_0351</name>
</gene>
<keyword evidence="1 3" id="KW-0732">Signal</keyword>
<evidence type="ECO:0000313" key="6">
    <source>
        <dbReference type="Proteomes" id="UP000326837"/>
    </source>
</evidence>
<evidence type="ECO:0000256" key="2">
    <source>
        <dbReference type="ARBA" id="ARBA00022801"/>
    </source>
</evidence>
<name>A0A5K7XCD7_9BACT</name>
<dbReference type="Pfam" id="PF07589">
    <property type="entry name" value="PEP-CTERM"/>
    <property type="match status" value="1"/>
</dbReference>
<feature type="chain" id="PRO_5025012161" description="Ice-binding protein C-terminal domain-containing protein" evidence="3">
    <location>
        <begin position="24"/>
        <end position="318"/>
    </location>
</feature>
<accession>A0A5K7XCD7</accession>
<keyword evidence="6" id="KW-1185">Reference proteome</keyword>
<evidence type="ECO:0000256" key="3">
    <source>
        <dbReference type="SAM" id="SignalP"/>
    </source>
</evidence>
<proteinExistence type="predicted"/>
<dbReference type="InterPro" id="IPR013424">
    <property type="entry name" value="Ice-binding_C"/>
</dbReference>
<protein>
    <recommendedName>
        <fullName evidence="4">Ice-binding protein C-terminal domain-containing protein</fullName>
    </recommendedName>
</protein>
<evidence type="ECO:0000256" key="1">
    <source>
        <dbReference type="ARBA" id="ARBA00022729"/>
    </source>
</evidence>
<dbReference type="AlphaFoldDB" id="A0A5K7XCD7"/>
<sequence>MILRPCYALIATTIVAFAAPAHAANIADFVDFSLRTPPGGVVMPGRLYAPPEASPAHPVPLVIYLHGSGASGTNNTLQIEQTPDMLADEAKRRGAMLYVPQTNLGWTGTSVTDWVTTMIDRAVNELGADPRRLYVTGYSMGGGGTWNMLSRYPGRFAAGLVVSPALQGTDFKAANLTDTPIIAVHARDDATTSVSNSRNVVSQILAAAGEPAPTYPTAQSSKYFLAANLAVPFHQEIVYSEPPGSTTNYFISRPDLDLMYYEQPTGDHTGVLGVYYSEGIYDWMFSHALPVPEPASFALLAFCGAAICGRRRGWISQA</sequence>
<dbReference type="SUPFAM" id="SSF53474">
    <property type="entry name" value="alpha/beta-Hydrolases"/>
    <property type="match status" value="1"/>
</dbReference>
<keyword evidence="2" id="KW-0378">Hydrolase</keyword>
<dbReference type="Gene3D" id="3.40.50.1820">
    <property type="entry name" value="alpha/beta hydrolase"/>
    <property type="match status" value="1"/>
</dbReference>
<dbReference type="GO" id="GO:0016787">
    <property type="term" value="F:hydrolase activity"/>
    <property type="evidence" value="ECO:0007669"/>
    <property type="project" value="UniProtKB-KW"/>
</dbReference>
<reference evidence="6" key="1">
    <citation type="submission" date="2019-10" db="EMBL/GenBank/DDBJ databases">
        <title>Lacipirellula parvula gen. nov., sp. nov., representing a lineage of planctomycetes widespread in freshwater anoxic habitats, and description of the family Lacipirellulaceae.</title>
        <authorList>
            <person name="Dedysh S.N."/>
            <person name="Kulichevskaya I.S."/>
            <person name="Beletsky A.V."/>
            <person name="Rakitin A.L."/>
            <person name="Mardanov A.V."/>
            <person name="Ivanova A.A."/>
            <person name="Saltykova V.X."/>
            <person name="Rijpstra W.I.C."/>
            <person name="Sinninghe Damste J.S."/>
            <person name="Ravin N.V."/>
        </authorList>
    </citation>
    <scope>NUCLEOTIDE SEQUENCE [LARGE SCALE GENOMIC DNA]</scope>
    <source>
        <strain evidence="6">PX69</strain>
    </source>
</reference>
<dbReference type="PANTHER" id="PTHR43037:SF5">
    <property type="entry name" value="FERULOYL ESTERASE"/>
    <property type="match status" value="1"/>
</dbReference>